<organism evidence="1 2">
    <name type="scientific">Hirundo rustica rustica</name>
    <dbReference type="NCBI Taxonomy" id="333673"/>
    <lineage>
        <taxon>Eukaryota</taxon>
        <taxon>Metazoa</taxon>
        <taxon>Chordata</taxon>
        <taxon>Craniata</taxon>
        <taxon>Vertebrata</taxon>
        <taxon>Euteleostomi</taxon>
        <taxon>Archelosauria</taxon>
        <taxon>Archosauria</taxon>
        <taxon>Dinosauria</taxon>
        <taxon>Saurischia</taxon>
        <taxon>Theropoda</taxon>
        <taxon>Coelurosauria</taxon>
        <taxon>Aves</taxon>
        <taxon>Neognathae</taxon>
        <taxon>Neoaves</taxon>
        <taxon>Telluraves</taxon>
        <taxon>Australaves</taxon>
        <taxon>Passeriformes</taxon>
        <taxon>Sylvioidea</taxon>
        <taxon>Hirundinidae</taxon>
        <taxon>Hirundo</taxon>
    </lineage>
</organism>
<gene>
    <name evidence="1" type="ORF">DUI87_10976</name>
</gene>
<dbReference type="EMBL" id="QRBI01000106">
    <property type="protein sequence ID" value="RMC13438.1"/>
    <property type="molecule type" value="Genomic_DNA"/>
</dbReference>
<evidence type="ECO:0000313" key="1">
    <source>
        <dbReference type="EMBL" id="RMC13438.1"/>
    </source>
</evidence>
<dbReference type="Proteomes" id="UP000269221">
    <property type="component" value="Unassembled WGS sequence"/>
</dbReference>
<name>A0A3M0KJK4_HIRRU</name>
<comment type="caution">
    <text evidence="1">The sequence shown here is derived from an EMBL/GenBank/DDBJ whole genome shotgun (WGS) entry which is preliminary data.</text>
</comment>
<dbReference type="AlphaFoldDB" id="A0A3M0KJK4"/>
<reference evidence="1 2" key="1">
    <citation type="submission" date="2018-07" db="EMBL/GenBank/DDBJ databases">
        <title>A high quality draft genome assembly of the barn swallow (H. rustica rustica).</title>
        <authorList>
            <person name="Formenti G."/>
            <person name="Chiara M."/>
            <person name="Poveda L."/>
            <person name="Francoijs K.-J."/>
            <person name="Bonisoli-Alquati A."/>
            <person name="Canova L."/>
            <person name="Gianfranceschi L."/>
            <person name="Horner D.S."/>
            <person name="Saino N."/>
        </authorList>
    </citation>
    <scope>NUCLEOTIDE SEQUENCE [LARGE SCALE GENOMIC DNA]</scope>
    <source>
        <strain evidence="1">Chelidonia</strain>
        <tissue evidence="1">Blood</tissue>
    </source>
</reference>
<evidence type="ECO:0000313" key="2">
    <source>
        <dbReference type="Proteomes" id="UP000269221"/>
    </source>
</evidence>
<protein>
    <submittedName>
        <fullName evidence="1">Uncharacterized protein</fullName>
    </submittedName>
</protein>
<proteinExistence type="predicted"/>
<accession>A0A3M0KJK4</accession>
<sequence length="399" mass="44540">MAVEMGSGSLQLGMSHGCGSLTLAKRQSLMKAVCSPSSAIVGQRRGEKFNEGLMNCDKDWEKNTAFLLPLCGNFKTSMTTRHHSSFCACFYGYVVDIPIKKNKEIMVPEKAQLSFKILIFSLVLTFFGSCMQLSMMKKIGIVNALNSTLENSASLQLVMKIHVETVLHVFQSPGEMLFACVHMEGLASSAVMFPKYNSDESMITAATRQIKGIHKSWRLGGKAIHLNDPLSGSLTPDTTVFQTSGVFYYHLEPSAGTAPPCSSSIFSSLDFPEYPVRKVGLRGKVTLQAMIETVVRQLAPSSPWSPTMEQISTCRPWRIPGCDPTGNLCHSRVWQDLWTQEEKSPHEQFDGRICDLWETHAVKNCSPWKGLMLEKFMEDCLPWEGIHTGMGKEYEWVFH</sequence>
<keyword evidence="2" id="KW-1185">Reference proteome</keyword>